<gene>
    <name evidence="1" type="ORF">O181_064403</name>
</gene>
<evidence type="ECO:0000313" key="1">
    <source>
        <dbReference type="EMBL" id="MBW0524688.1"/>
    </source>
</evidence>
<dbReference type="PANTHER" id="PTHR37984">
    <property type="entry name" value="PROTEIN CBG26694"/>
    <property type="match status" value="1"/>
</dbReference>
<dbReference type="EMBL" id="AVOT02031225">
    <property type="protein sequence ID" value="MBW0524688.1"/>
    <property type="molecule type" value="Genomic_DNA"/>
</dbReference>
<name>A0A9Q3EMX8_9BASI</name>
<accession>A0A9Q3EMX8</accession>
<dbReference type="InterPro" id="IPR050951">
    <property type="entry name" value="Retrovirus_Pol_polyprotein"/>
</dbReference>
<evidence type="ECO:0000313" key="2">
    <source>
        <dbReference type="Proteomes" id="UP000765509"/>
    </source>
</evidence>
<dbReference type="InterPro" id="IPR043502">
    <property type="entry name" value="DNA/RNA_pol_sf"/>
</dbReference>
<comment type="caution">
    <text evidence="1">The sequence shown here is derived from an EMBL/GenBank/DDBJ whole genome shotgun (WGS) entry which is preliminary data.</text>
</comment>
<dbReference type="PANTHER" id="PTHR37984:SF5">
    <property type="entry name" value="PROTEIN NYNRIN-LIKE"/>
    <property type="match status" value="1"/>
</dbReference>
<organism evidence="1 2">
    <name type="scientific">Austropuccinia psidii MF-1</name>
    <dbReference type="NCBI Taxonomy" id="1389203"/>
    <lineage>
        <taxon>Eukaryota</taxon>
        <taxon>Fungi</taxon>
        <taxon>Dikarya</taxon>
        <taxon>Basidiomycota</taxon>
        <taxon>Pucciniomycotina</taxon>
        <taxon>Pucciniomycetes</taxon>
        <taxon>Pucciniales</taxon>
        <taxon>Sphaerophragmiaceae</taxon>
        <taxon>Austropuccinia</taxon>
    </lineage>
</organism>
<dbReference type="Gene3D" id="3.30.70.270">
    <property type="match status" value="1"/>
</dbReference>
<dbReference type="AlphaFoldDB" id="A0A9Q3EMX8"/>
<protein>
    <submittedName>
        <fullName evidence="1">Uncharacterized protein</fullName>
    </submittedName>
</protein>
<reference evidence="1" key="1">
    <citation type="submission" date="2021-03" db="EMBL/GenBank/DDBJ databases">
        <title>Draft genome sequence of rust myrtle Austropuccinia psidii MF-1, a brazilian biotype.</title>
        <authorList>
            <person name="Quecine M.C."/>
            <person name="Pachon D.M.R."/>
            <person name="Bonatelli M.L."/>
            <person name="Correr F.H."/>
            <person name="Franceschini L.M."/>
            <person name="Leite T.F."/>
            <person name="Margarido G.R.A."/>
            <person name="Almeida C.A."/>
            <person name="Ferrarezi J.A."/>
            <person name="Labate C.A."/>
        </authorList>
    </citation>
    <scope>NUCLEOTIDE SEQUENCE</scope>
    <source>
        <strain evidence="1">MF-1</strain>
    </source>
</reference>
<dbReference type="SUPFAM" id="SSF56672">
    <property type="entry name" value="DNA/RNA polymerases"/>
    <property type="match status" value="1"/>
</dbReference>
<dbReference type="InterPro" id="IPR043128">
    <property type="entry name" value="Rev_trsase/Diguanyl_cyclase"/>
</dbReference>
<dbReference type="Proteomes" id="UP000765509">
    <property type="component" value="Unassembled WGS sequence"/>
</dbReference>
<keyword evidence="2" id="KW-1185">Reference proteome</keyword>
<sequence length="162" mass="19118">MKSAILYWLKFPRYGFKCTSEPNKECTGLAKTTRQYSEVKTLHFIYAKWSKGPFPFGQEELLELGHKVSDLILAMDQNKVAEALLKPVPKNIKYVQSFLRFASYYRNHIRELSHITSSLYKFCSKDVVFEITKERRYAYERIKHELTNAPVLILPDFKLPFR</sequence>
<proteinExistence type="predicted"/>